<proteinExistence type="predicted"/>
<evidence type="ECO:0000256" key="1">
    <source>
        <dbReference type="ARBA" id="ARBA00023054"/>
    </source>
</evidence>
<dbReference type="GeneID" id="101857115"/>
<dbReference type="RefSeq" id="XP_005098565.2">
    <property type="nucleotide sequence ID" value="XM_005098508.3"/>
</dbReference>
<dbReference type="PANTHER" id="PTHR32083:SF0">
    <property type="entry name" value="CILIA AND FLAGELLA-ASSOCIATED PROTEIN 58"/>
    <property type="match status" value="1"/>
</dbReference>
<keyword evidence="1 2" id="KW-0175">Coiled coil</keyword>
<name>A0ABM0JPL3_APLCA</name>
<keyword evidence="5" id="KW-0966">Cell projection</keyword>
<sequence length="1030" mass="118479">MHEKKKHHKHKSRRHTDDQDPSSDRTTDESPGHQLQDADNPEQLTDQHTEEATEQPGVSSESDSNAKPNTTANDHVASSSKASITSSLGFSFRKSSGVRASQVLAFRPSKTAEADMEIASLSDRKYSEENENDASLLDRDDMSQSLVDILDDNEPRLETLTPPPPVPEIDDGLVHSALLTVRQSFTEKTVLEELQKMFNLYEDSQNKTLTLSRKLHKYTRIIERYEERETKDPRLKKALFFANEYRKSAKIPEEVNKKLTSEAEEYRITISSMKENLKGLEKKCKLLQDENSRLKKLEGDMEQQETVKMTLENKVESLTKQLKEVTVQCKTKSEHDLKKIQEEKAEIMEMTGLEVQRLSKKLDMAVSAKQTLLKANEECTKQQKILESKRQETKAALTCSIAQEGALMKTKHALDVHIQSLEKKLIKEKSEQKELEAKLKLANRHLDDFKRELTTAKDDNAKLQQQVKDLASKNDFLQNRLTKAVDISKRAKGNLDVCKTNQTHSQIALSDLKLGLLTCRQHLKTMTLQCDTIKTRLNEALQQVNSKEELLRTSQSNALSATRAIHELATLNSTQDVAIKGLQDDLKRMSNQFSLMIAKMREYAMDHDHLTSYILTIEKDRQVLTDQKAAQRQQIHILGRKNASLYTNNASQQEMMELMRFQSTLKENEISGLNFSHKKKDAVIMSLQLKESDHVDRLASKGKELLKLSDRVSEVREEMDTAKNQLFSMQSILKCTMEDLRIETLRKERIRKERDLFGAMAAQRKVEQDLLQERVRALEKRLQHGHAAFLNKENDVKVLVLEVNNLRRKLKLYDRDKQVLYELRNEHIEVRRDAIRTQAKCAAIEAMLPTRLHRWTVLKAEDPSQYELHIKTRLLTRKLIKKTVEVIQKEQIIMKKNRLFMEMKAMLALKSPKDLSNQVVEASKAMGRKDRQIKALKAELTVSMYSHSQAQKEATKKEQELGETRKQYLRQKKINFRQRQQQNKLPPIKANPPLVKGCGGGFRWTSLIAAKTNTKVYPQMLVSGNVRPNK</sequence>
<keyword evidence="5" id="KW-0282">Flagellum</keyword>
<keyword evidence="5" id="KW-0969">Cilium</keyword>
<evidence type="ECO:0000256" key="3">
    <source>
        <dbReference type="SAM" id="MobiDB-lite"/>
    </source>
</evidence>
<feature type="region of interest" description="Disordered" evidence="3">
    <location>
        <begin position="1"/>
        <end position="81"/>
    </location>
</feature>
<evidence type="ECO:0000256" key="2">
    <source>
        <dbReference type="SAM" id="Coils"/>
    </source>
</evidence>
<organism evidence="4 5">
    <name type="scientific">Aplysia californica</name>
    <name type="common">California sea hare</name>
    <dbReference type="NCBI Taxonomy" id="6500"/>
    <lineage>
        <taxon>Eukaryota</taxon>
        <taxon>Metazoa</taxon>
        <taxon>Spiralia</taxon>
        <taxon>Lophotrochozoa</taxon>
        <taxon>Mollusca</taxon>
        <taxon>Gastropoda</taxon>
        <taxon>Heterobranchia</taxon>
        <taxon>Euthyneura</taxon>
        <taxon>Tectipleura</taxon>
        <taxon>Aplysiida</taxon>
        <taxon>Aplysioidea</taxon>
        <taxon>Aplysiidae</taxon>
        <taxon>Aplysia</taxon>
    </lineage>
</organism>
<dbReference type="PANTHER" id="PTHR32083">
    <property type="entry name" value="CILIA AND FLAGELLA-ASSOCIATED PROTEIN 58-RELATED"/>
    <property type="match status" value="1"/>
</dbReference>
<feature type="compositionally biased region" description="Basic and acidic residues" evidence="3">
    <location>
        <begin position="15"/>
        <end position="31"/>
    </location>
</feature>
<feature type="compositionally biased region" description="Basic residues" evidence="3">
    <location>
        <begin position="1"/>
        <end position="14"/>
    </location>
</feature>
<feature type="coiled-coil region" evidence="2">
    <location>
        <begin position="530"/>
        <end position="557"/>
    </location>
</feature>
<dbReference type="Proteomes" id="UP000694888">
    <property type="component" value="Unplaced"/>
</dbReference>
<protein>
    <submittedName>
        <fullName evidence="5">Cilia- and flagella-associated protein 58</fullName>
    </submittedName>
</protein>
<feature type="coiled-coil region" evidence="2">
    <location>
        <begin position="418"/>
        <end position="480"/>
    </location>
</feature>
<accession>A0ABM0JPL3</accession>
<gene>
    <name evidence="5" type="primary">LOC101857115</name>
</gene>
<evidence type="ECO:0000313" key="5">
    <source>
        <dbReference type="RefSeq" id="XP_005098565.2"/>
    </source>
</evidence>
<feature type="compositionally biased region" description="Polar residues" evidence="3">
    <location>
        <begin position="56"/>
        <end position="77"/>
    </location>
</feature>
<evidence type="ECO:0000313" key="4">
    <source>
        <dbReference type="Proteomes" id="UP000694888"/>
    </source>
</evidence>
<reference evidence="5" key="1">
    <citation type="submission" date="2025-08" db="UniProtKB">
        <authorList>
            <consortium name="RefSeq"/>
        </authorList>
    </citation>
    <scope>IDENTIFICATION</scope>
</reference>
<keyword evidence="4" id="KW-1185">Reference proteome</keyword>
<feature type="coiled-coil region" evidence="2">
    <location>
        <begin position="256"/>
        <end position="392"/>
    </location>
</feature>